<reference evidence="3" key="1">
    <citation type="journal article" date="2020" name="Stud. Mycol.">
        <title>101 Dothideomycetes genomes: a test case for predicting lifestyles and emergence of pathogens.</title>
        <authorList>
            <person name="Haridas S."/>
            <person name="Albert R."/>
            <person name="Binder M."/>
            <person name="Bloem J."/>
            <person name="Labutti K."/>
            <person name="Salamov A."/>
            <person name="Andreopoulos B."/>
            <person name="Baker S."/>
            <person name="Barry K."/>
            <person name="Bills G."/>
            <person name="Bluhm B."/>
            <person name="Cannon C."/>
            <person name="Castanera R."/>
            <person name="Culley D."/>
            <person name="Daum C."/>
            <person name="Ezra D."/>
            <person name="Gonzalez J."/>
            <person name="Henrissat B."/>
            <person name="Kuo A."/>
            <person name="Liang C."/>
            <person name="Lipzen A."/>
            <person name="Lutzoni F."/>
            <person name="Magnuson J."/>
            <person name="Mondo S."/>
            <person name="Nolan M."/>
            <person name="Ohm R."/>
            <person name="Pangilinan J."/>
            <person name="Park H.-J."/>
            <person name="Ramirez L."/>
            <person name="Alfaro M."/>
            <person name="Sun H."/>
            <person name="Tritt A."/>
            <person name="Yoshinaga Y."/>
            <person name="Zwiers L.-H."/>
            <person name="Turgeon B."/>
            <person name="Goodwin S."/>
            <person name="Spatafora J."/>
            <person name="Crous P."/>
            <person name="Grigoriev I."/>
        </authorList>
    </citation>
    <scope>NUCLEOTIDE SEQUENCE</scope>
    <source>
        <strain evidence="3">CBS 675.92</strain>
    </source>
</reference>
<dbReference type="GO" id="GO:0033745">
    <property type="term" value="F:L-methionine-(R)-S-oxide reductase activity"/>
    <property type="evidence" value="ECO:0007669"/>
    <property type="project" value="TreeGrafter"/>
</dbReference>
<dbReference type="InterPro" id="IPR000614">
    <property type="entry name" value="FRMsr_CS"/>
</dbReference>
<sequence>MVHADASSFAEGLSKKEVYAQVLEQAKTLFEGQRNWVGCCNFSNTASLLWHAYHSLPSPSSAVNWSGFYFVDPLNPSQLILGPFFGQVACQTIAFGRGVCGAAAKEAKTQLVRDVEAFPGHIACDGASRSEIVVPIVKGGKVVAIIDVDCAELNGFTEEDQAALEELAELLAQSCDF</sequence>
<dbReference type="InterPro" id="IPR051330">
    <property type="entry name" value="Phosphatase_reg/MetRdx"/>
</dbReference>
<organism evidence="3 4">
    <name type="scientific">Byssothecium circinans</name>
    <dbReference type="NCBI Taxonomy" id="147558"/>
    <lineage>
        <taxon>Eukaryota</taxon>
        <taxon>Fungi</taxon>
        <taxon>Dikarya</taxon>
        <taxon>Ascomycota</taxon>
        <taxon>Pezizomycotina</taxon>
        <taxon>Dothideomycetes</taxon>
        <taxon>Pleosporomycetidae</taxon>
        <taxon>Pleosporales</taxon>
        <taxon>Massarineae</taxon>
        <taxon>Massarinaceae</taxon>
        <taxon>Byssothecium</taxon>
    </lineage>
</organism>
<dbReference type="FunFam" id="3.30.450.40:FF:000048">
    <property type="entry name" value="Free methionine-R-sulfoxide reductase"/>
    <property type="match status" value="1"/>
</dbReference>
<dbReference type="Pfam" id="PF13185">
    <property type="entry name" value="GAF_2"/>
    <property type="match status" value="1"/>
</dbReference>
<evidence type="ECO:0000256" key="1">
    <source>
        <dbReference type="ARBA" id="ARBA00038454"/>
    </source>
</evidence>
<dbReference type="PANTHER" id="PTHR21021">
    <property type="entry name" value="GAF/PUTATIVE CYTOSKELETAL PROTEIN"/>
    <property type="match status" value="1"/>
</dbReference>
<dbReference type="OrthoDB" id="15735at2759"/>
<dbReference type="Gene3D" id="3.30.450.40">
    <property type="match status" value="1"/>
</dbReference>
<dbReference type="PROSITE" id="PS01320">
    <property type="entry name" value="UPF0067"/>
    <property type="match status" value="1"/>
</dbReference>
<evidence type="ECO:0000259" key="2">
    <source>
        <dbReference type="Pfam" id="PF13185"/>
    </source>
</evidence>
<dbReference type="SUPFAM" id="SSF55781">
    <property type="entry name" value="GAF domain-like"/>
    <property type="match status" value="1"/>
</dbReference>
<dbReference type="InterPro" id="IPR029016">
    <property type="entry name" value="GAF-like_dom_sf"/>
</dbReference>
<dbReference type="AlphaFoldDB" id="A0A6A5UB55"/>
<evidence type="ECO:0000313" key="4">
    <source>
        <dbReference type="Proteomes" id="UP000800035"/>
    </source>
</evidence>
<name>A0A6A5UB55_9PLEO</name>
<evidence type="ECO:0000313" key="3">
    <source>
        <dbReference type="EMBL" id="KAF1962145.1"/>
    </source>
</evidence>
<protein>
    <submittedName>
        <fullName evidence="3">GAF domain-like protein</fullName>
    </submittedName>
</protein>
<gene>
    <name evidence="3" type="ORF">CC80DRAFT_487683</name>
</gene>
<proteinExistence type="inferred from homology"/>
<accession>A0A6A5UB55</accession>
<dbReference type="EMBL" id="ML976979">
    <property type="protein sequence ID" value="KAF1962145.1"/>
    <property type="molecule type" value="Genomic_DNA"/>
</dbReference>
<dbReference type="GO" id="GO:0005829">
    <property type="term" value="C:cytosol"/>
    <property type="evidence" value="ECO:0007669"/>
    <property type="project" value="TreeGrafter"/>
</dbReference>
<feature type="domain" description="GAF" evidence="2">
    <location>
        <begin position="81"/>
        <end position="173"/>
    </location>
</feature>
<dbReference type="InterPro" id="IPR003018">
    <property type="entry name" value="GAF"/>
</dbReference>
<dbReference type="Proteomes" id="UP000800035">
    <property type="component" value="Unassembled WGS sequence"/>
</dbReference>
<dbReference type="PANTHER" id="PTHR21021:SF15">
    <property type="entry name" value="FREE METHIONINE-R-SULFOXIDE REDUCTASE"/>
    <property type="match status" value="1"/>
</dbReference>
<keyword evidence="4" id="KW-1185">Reference proteome</keyword>
<comment type="similarity">
    <text evidence="1">Belongs to the free Met sulfoxide reductase family.</text>
</comment>